<comment type="caution">
    <text evidence="1">The sequence shown here is derived from an EMBL/GenBank/DDBJ whole genome shotgun (WGS) entry which is preliminary data.</text>
</comment>
<protein>
    <submittedName>
        <fullName evidence="1">Uncharacterized protein</fullName>
    </submittedName>
</protein>
<dbReference type="Proteomes" id="UP001177021">
    <property type="component" value="Unassembled WGS sequence"/>
</dbReference>
<organism evidence="1 2">
    <name type="scientific">Trifolium pratense</name>
    <name type="common">Red clover</name>
    <dbReference type="NCBI Taxonomy" id="57577"/>
    <lineage>
        <taxon>Eukaryota</taxon>
        <taxon>Viridiplantae</taxon>
        <taxon>Streptophyta</taxon>
        <taxon>Embryophyta</taxon>
        <taxon>Tracheophyta</taxon>
        <taxon>Spermatophyta</taxon>
        <taxon>Magnoliopsida</taxon>
        <taxon>eudicotyledons</taxon>
        <taxon>Gunneridae</taxon>
        <taxon>Pentapetalae</taxon>
        <taxon>rosids</taxon>
        <taxon>fabids</taxon>
        <taxon>Fabales</taxon>
        <taxon>Fabaceae</taxon>
        <taxon>Papilionoideae</taxon>
        <taxon>50 kb inversion clade</taxon>
        <taxon>NPAAA clade</taxon>
        <taxon>Hologalegina</taxon>
        <taxon>IRL clade</taxon>
        <taxon>Trifolieae</taxon>
        <taxon>Trifolium</taxon>
    </lineage>
</organism>
<name>A0ACB0K8Q1_TRIPR</name>
<evidence type="ECO:0000313" key="1">
    <source>
        <dbReference type="EMBL" id="CAJ2652703.1"/>
    </source>
</evidence>
<keyword evidence="2" id="KW-1185">Reference proteome</keyword>
<accession>A0ACB0K8Q1</accession>
<gene>
    <name evidence="1" type="ORF">MILVUS5_LOCUS20149</name>
</gene>
<proteinExistence type="predicted"/>
<evidence type="ECO:0000313" key="2">
    <source>
        <dbReference type="Proteomes" id="UP001177021"/>
    </source>
</evidence>
<sequence length="1008" mass="116613">MTHILIQIWRWLMQPKVWRFIGFASAVVGLVCYALSSSFNYLFGDWNFLKLFLYIIFSFIICFVILFAKLLQHSSSLRFKAHTAFLVLTITSVYSFFFDKVMNGKPDAYSLISCAAFAIMSLSLSRQTQCGFEIDLLYFFLGCLIVQLMKIKLQLFILGAGFSYSLIILRSFFSSIDARGDDQYSQLQDENSVVLYMNSLQLANIDIASDSNRIDSSQLMIANDISSVMEQLMAFVKALQHESVIIIQMIFVHVEKYYAKKQSQFVFNDPNFMMDAFKLETIKGLEKTAKVMVCSGFGKDFSIVYNSCRRECLDKCLNRLFSLEKYNIQDVHNIPWKELEDNIESWIRASNVALKMLFPGERQLCNRIFFGFSSVADFSFLDICKGWTIQLVTFVNAIATRSHSPERLFKILEVFQTLCDLIPEFESLFCDQYSVSLINEAMTIWKRLKESIKGIFMELQYLIGKDPVNVTVNGGGLHPITQYVMNYLSVVCQSRQTLEQVFEDSSFSQTIHRIMDILESNLEMKSKCYDDPSIGYIFLMNNNTYIVQVTKDNELGTILGYDWLQKHALKVWHYYGREVQQSSNKTRHYDSREVLQSLYNARQIGKIDRSNVEGSEGSKGYERDVQLIEASLTQLERIGTKDSETEIRTIVISPSQQFGMAHKMSPDDGFTWKKYKEKEMLDFKYPRSYYMCNHMTKYSGGFKKKVQQLDDNPNMFEVTYKGGHSCCMSLTKASLILPPRKIRNTSNSKDIITQTTMPPSSTSYSRWLSSATPVKSISSIPEVNLPAPANGGHHPMMYNVADYLVSTIRSQKVKFVNADRAFSTQTEEPMKLLESILEWKSKNYADTSLRHFFMMNNWRYLEVAIQRRELNEIFGNIWCQKFRVKVQQKLELYQRNSWEKVLDFLKLDINDSSVEINLAVDSMKENLSCFNMHLAETLRIQCTWSVHDEKLRGEIISSLKNILLPVYGTFIGKFQDFLKNDAYEYIEYGIFDIEDVLDSLFLGNKTDE</sequence>
<dbReference type="EMBL" id="CASHSV030000206">
    <property type="protein sequence ID" value="CAJ2652703.1"/>
    <property type="molecule type" value="Genomic_DNA"/>
</dbReference>
<reference evidence="1" key="1">
    <citation type="submission" date="2023-10" db="EMBL/GenBank/DDBJ databases">
        <authorList>
            <person name="Rodriguez Cubillos JULIANA M."/>
            <person name="De Vega J."/>
        </authorList>
    </citation>
    <scope>NUCLEOTIDE SEQUENCE</scope>
</reference>